<dbReference type="OrthoDB" id="4839332at2759"/>
<accession>A0A9P5KAP9</accession>
<reference evidence="2" key="1">
    <citation type="submission" date="2019-06" db="EMBL/GenBank/DDBJ databases">
        <authorList>
            <person name="Gan P."/>
            <person name="Shirasu K."/>
        </authorList>
    </citation>
    <scope>NUCLEOTIDE SEQUENCE [LARGE SCALE GENOMIC DNA]</scope>
    <source>
        <strain evidence="2">CAD2</strain>
    </source>
</reference>
<feature type="compositionally biased region" description="Basic residues" evidence="1">
    <location>
        <begin position="71"/>
        <end position="86"/>
    </location>
</feature>
<evidence type="ECO:0000256" key="1">
    <source>
        <dbReference type="SAM" id="MobiDB-lite"/>
    </source>
</evidence>
<feature type="region of interest" description="Disordered" evidence="1">
    <location>
        <begin position="447"/>
        <end position="488"/>
    </location>
</feature>
<proteinExistence type="predicted"/>
<feature type="region of interest" description="Disordered" evidence="1">
    <location>
        <begin position="1"/>
        <end position="153"/>
    </location>
</feature>
<feature type="compositionally biased region" description="Low complexity" evidence="1">
    <location>
        <begin position="114"/>
        <end position="125"/>
    </location>
</feature>
<feature type="compositionally biased region" description="Low complexity" evidence="1">
    <location>
        <begin position="87"/>
        <end position="99"/>
    </location>
</feature>
<organism evidence="2 3">
    <name type="scientific">Colletotrichum siamense</name>
    <name type="common">Anthracnose fungus</name>
    <dbReference type="NCBI Taxonomy" id="690259"/>
    <lineage>
        <taxon>Eukaryota</taxon>
        <taxon>Fungi</taxon>
        <taxon>Dikarya</taxon>
        <taxon>Ascomycota</taxon>
        <taxon>Pezizomycotina</taxon>
        <taxon>Sordariomycetes</taxon>
        <taxon>Hypocreomycetidae</taxon>
        <taxon>Glomerellales</taxon>
        <taxon>Glomerellaceae</taxon>
        <taxon>Colletotrichum</taxon>
        <taxon>Colletotrichum gloeosporioides species complex</taxon>
    </lineage>
</organism>
<gene>
    <name evidence="2" type="ORF">CGCSCA2_v000472</name>
</gene>
<comment type="caution">
    <text evidence="2">The sequence shown here is derived from an EMBL/GenBank/DDBJ whole genome shotgun (WGS) entry which is preliminary data.</text>
</comment>
<evidence type="ECO:0000313" key="2">
    <source>
        <dbReference type="EMBL" id="KAF4866695.1"/>
    </source>
</evidence>
<dbReference type="Proteomes" id="UP000711996">
    <property type="component" value="Unassembled WGS sequence"/>
</dbReference>
<dbReference type="AlphaFoldDB" id="A0A9P5KAP9"/>
<evidence type="ECO:0000313" key="3">
    <source>
        <dbReference type="Proteomes" id="UP000711996"/>
    </source>
</evidence>
<protein>
    <submittedName>
        <fullName evidence="2">Uncharacterized protein</fullName>
    </submittedName>
</protein>
<dbReference type="EMBL" id="QPMT01000001">
    <property type="protein sequence ID" value="KAF4866695.1"/>
    <property type="molecule type" value="Genomic_DNA"/>
</dbReference>
<sequence length="813" mass="95052">MDLDNEHQEGNPPGSLPQRKPLSRQQRYHLNKKLRQQQAQSDKAQNNQPQGNQSQGNQPQNGQPQSNQPKSKNRANKRQRQRKRLQRQQAENNRAQNGQPQPSHPQRNLPQDGQPQNSQPQHNQPKSGQRQGKAPQGNKQRNDQPPNKVLEEPPAWFGRVSRWYAEKPSVWKKRLDEVLQEEKDLSDWECNCTKKPKNCKCKQAQVLLHGEKASLNEDFLKYQKHRNGLKRALRIEAHEEAEEMKTMVQAEKAKISGIQAAIKAIKKSKGPKAKTPISISGCVYDLHCIELYQLLEDAEGCEGNEIAFFEDWETEEGTDEFDPPLPPPYTRSSGPSRYTPGTDLFAFVTLNEVVYGESAWCSNEFSGPKHAGRYIISTYGTRKSEGETMEITFHNNDYLELKVYAKTVLGFCDGHKSEAEKFSNYFKKIKDQKNQCFHFYGVRRKDGLSEEESEEGSDEGSEEGSEEYEEDFEEDSEEDSEQESEEGSYPPWFYRVCRHEDERVGTKREYDALPGWIFDEDLSDWECDCNKDPADCKCWQPSPMLTGDDEMDEEFRDAHKDRNKRKRDLRIKRFKKEKAKSEGPKRNPTWLFLEHQIAKASQIQAAIRDIENSKAPGAKTPINIIYREYDLYCPELCRLVNREGVFMNESLYFVTTFWVNRDDRRSLSSHYYFRQNDYWCDKPPEYIERDVCTFMSLGQLRSKQYYSKPFRNPRYAGRYSVGDRWLEDADVEITFHSQDYLELKLHANMIRRNFGYGDPGLEERLADYFQLDTPYLRWYGVLRTPERDIALIEEERHLKEKYMASNPPLQAFR</sequence>
<feature type="compositionally biased region" description="Acidic residues" evidence="1">
    <location>
        <begin position="449"/>
        <end position="486"/>
    </location>
</feature>
<feature type="compositionally biased region" description="Low complexity" evidence="1">
    <location>
        <begin position="45"/>
        <end position="69"/>
    </location>
</feature>
<name>A0A9P5KAP9_COLSI</name>
<feature type="compositionally biased region" description="Basic residues" evidence="1">
    <location>
        <begin position="26"/>
        <end position="35"/>
    </location>
</feature>
<keyword evidence="3" id="KW-1185">Reference proteome</keyword>
<feature type="compositionally biased region" description="Polar residues" evidence="1">
    <location>
        <begin position="100"/>
        <end position="113"/>
    </location>
</feature>